<dbReference type="EMBL" id="AFYV02001044">
    <property type="protein sequence ID" value="KFG63146.1"/>
    <property type="molecule type" value="Genomic_DNA"/>
</dbReference>
<accession>A0A086M2M8</accession>
<gene>
    <name evidence="1" type="ORF">TGRUB_213790A</name>
</gene>
<sequence length="43" mass="4982">MISSRGKRGNLEDEILFREAAEFVSSGAAYGWDEEGQEWRKLY</sequence>
<dbReference type="Proteomes" id="UP000028834">
    <property type="component" value="Unassembled WGS sequence"/>
</dbReference>
<proteinExistence type="predicted"/>
<evidence type="ECO:0000313" key="2">
    <source>
        <dbReference type="Proteomes" id="UP000028834"/>
    </source>
</evidence>
<organism evidence="1 2">
    <name type="scientific">Toxoplasma gondii RUB</name>
    <dbReference type="NCBI Taxonomy" id="935652"/>
    <lineage>
        <taxon>Eukaryota</taxon>
        <taxon>Sar</taxon>
        <taxon>Alveolata</taxon>
        <taxon>Apicomplexa</taxon>
        <taxon>Conoidasida</taxon>
        <taxon>Coccidia</taxon>
        <taxon>Eucoccidiorida</taxon>
        <taxon>Eimeriorina</taxon>
        <taxon>Sarcocystidae</taxon>
        <taxon>Toxoplasma</taxon>
    </lineage>
</organism>
<evidence type="ECO:0000313" key="1">
    <source>
        <dbReference type="EMBL" id="KFG63146.1"/>
    </source>
</evidence>
<name>A0A086M2M8_TOXGO</name>
<protein>
    <submittedName>
        <fullName evidence="1">Uncharacterized protein</fullName>
    </submittedName>
</protein>
<dbReference type="VEuPathDB" id="ToxoDB:TGRUB_213790A"/>
<feature type="non-terminal residue" evidence="1">
    <location>
        <position position="43"/>
    </location>
</feature>
<dbReference type="AlphaFoldDB" id="A0A086M2M8"/>
<comment type="caution">
    <text evidence="1">The sequence shown here is derived from an EMBL/GenBank/DDBJ whole genome shotgun (WGS) entry which is preliminary data.</text>
</comment>
<reference evidence="1 2" key="1">
    <citation type="submission" date="2014-05" db="EMBL/GenBank/DDBJ databases">
        <authorList>
            <person name="Sibley D."/>
            <person name="Venepally P."/>
            <person name="Karamycheva S."/>
            <person name="Hadjithomas M."/>
            <person name="Khan A."/>
            <person name="Brunk B."/>
            <person name="Roos D."/>
            <person name="Caler E."/>
            <person name="Lorenzi H."/>
        </authorList>
    </citation>
    <scope>NUCLEOTIDE SEQUENCE [LARGE SCALE GENOMIC DNA]</scope>
    <source>
        <strain evidence="1 2">RUB</strain>
    </source>
</reference>